<evidence type="ECO:0008006" key="14">
    <source>
        <dbReference type="Google" id="ProtNLM"/>
    </source>
</evidence>
<dbReference type="GeneID" id="68291943"/>
<feature type="transmembrane region" description="Helical" evidence="7">
    <location>
        <begin position="460"/>
        <end position="484"/>
    </location>
</feature>
<feature type="domain" description="CSC1/OSCA1-like N-terminal transmembrane" evidence="10">
    <location>
        <begin position="35"/>
        <end position="184"/>
    </location>
</feature>
<evidence type="ECO:0000259" key="8">
    <source>
        <dbReference type="Pfam" id="PF02714"/>
    </source>
</evidence>
<dbReference type="GO" id="GO:0005227">
    <property type="term" value="F:calcium-activated cation channel activity"/>
    <property type="evidence" value="ECO:0007669"/>
    <property type="project" value="InterPro"/>
</dbReference>
<keyword evidence="6 7" id="KW-0472">Membrane</keyword>
<feature type="transmembrane region" description="Helical" evidence="7">
    <location>
        <begin position="695"/>
        <end position="715"/>
    </location>
</feature>
<keyword evidence="3" id="KW-0813">Transport</keyword>
<dbReference type="Pfam" id="PF13967">
    <property type="entry name" value="RSN1_TM"/>
    <property type="match status" value="1"/>
</dbReference>
<comment type="caution">
    <text evidence="12">The sequence shown here is derived from an EMBL/GenBank/DDBJ whole genome shotgun (WGS) entry which is preliminary data.</text>
</comment>
<evidence type="ECO:0000256" key="7">
    <source>
        <dbReference type="SAM" id="Phobius"/>
    </source>
</evidence>
<evidence type="ECO:0000256" key="1">
    <source>
        <dbReference type="ARBA" id="ARBA00004141"/>
    </source>
</evidence>
<dbReference type="AlphaFoldDB" id="A0A9P3FDC1"/>
<dbReference type="EMBL" id="BOLY01000004">
    <property type="protein sequence ID" value="GIZ43128.1"/>
    <property type="molecule type" value="Genomic_DNA"/>
</dbReference>
<feature type="transmembrane region" description="Helical" evidence="7">
    <location>
        <begin position="617"/>
        <end position="643"/>
    </location>
</feature>
<dbReference type="InterPro" id="IPR003864">
    <property type="entry name" value="CSC1/OSCA1-like_7TM"/>
</dbReference>
<organism evidence="12 13">
    <name type="scientific">Cercospora kikuchii</name>
    <dbReference type="NCBI Taxonomy" id="84275"/>
    <lineage>
        <taxon>Eukaryota</taxon>
        <taxon>Fungi</taxon>
        <taxon>Dikarya</taxon>
        <taxon>Ascomycota</taxon>
        <taxon>Pezizomycotina</taxon>
        <taxon>Dothideomycetes</taxon>
        <taxon>Dothideomycetidae</taxon>
        <taxon>Mycosphaerellales</taxon>
        <taxon>Mycosphaerellaceae</taxon>
        <taxon>Cercospora</taxon>
    </lineage>
</organism>
<name>A0A9P3FDC1_9PEZI</name>
<keyword evidence="13" id="KW-1185">Reference proteome</keyword>
<keyword evidence="4 7" id="KW-0812">Transmembrane</keyword>
<keyword evidence="5 7" id="KW-1133">Transmembrane helix</keyword>
<feature type="transmembrane region" description="Helical" evidence="7">
    <location>
        <begin position="163"/>
        <end position="182"/>
    </location>
</feature>
<dbReference type="PANTHER" id="PTHR13018">
    <property type="entry name" value="PROBABLE MEMBRANE PROTEIN DUF221-RELATED"/>
    <property type="match status" value="1"/>
</dbReference>
<dbReference type="Pfam" id="PF14703">
    <property type="entry name" value="PHM7_cyt"/>
    <property type="match status" value="1"/>
</dbReference>
<comment type="similarity">
    <text evidence="2">Belongs to the CSC1 (TC 1.A.17) family.</text>
</comment>
<protein>
    <recommendedName>
        <fullName evidence="14">DUF221-domain-containing protein</fullName>
    </recommendedName>
</protein>
<gene>
    <name evidence="12" type="ORF">CKM354_000636800</name>
</gene>
<feature type="transmembrane region" description="Helical" evidence="7">
    <location>
        <begin position="115"/>
        <end position="135"/>
    </location>
</feature>
<reference evidence="12 13" key="1">
    <citation type="submission" date="2021-01" db="EMBL/GenBank/DDBJ databases">
        <title>Cercospora kikuchii MAFF 305040 whole genome shotgun sequence.</title>
        <authorList>
            <person name="Kashiwa T."/>
            <person name="Suzuki T."/>
        </authorList>
    </citation>
    <scope>NUCLEOTIDE SEQUENCE [LARGE SCALE GENOMIC DNA]</scope>
    <source>
        <strain evidence="12 13">MAFF 305040</strain>
    </source>
</reference>
<feature type="transmembrane region" description="Helical" evidence="7">
    <location>
        <begin position="505"/>
        <end position="532"/>
    </location>
</feature>
<dbReference type="Proteomes" id="UP000825890">
    <property type="component" value="Unassembled WGS sequence"/>
</dbReference>
<dbReference type="InterPro" id="IPR022257">
    <property type="entry name" value="PHM7_ext"/>
</dbReference>
<feature type="transmembrane region" description="Helical" evidence="7">
    <location>
        <begin position="418"/>
        <end position="440"/>
    </location>
</feature>
<dbReference type="GO" id="GO:0005886">
    <property type="term" value="C:plasma membrane"/>
    <property type="evidence" value="ECO:0007669"/>
    <property type="project" value="TreeGrafter"/>
</dbReference>
<evidence type="ECO:0000259" key="10">
    <source>
        <dbReference type="Pfam" id="PF13967"/>
    </source>
</evidence>
<evidence type="ECO:0000256" key="6">
    <source>
        <dbReference type="ARBA" id="ARBA00023136"/>
    </source>
</evidence>
<dbReference type="InterPro" id="IPR027815">
    <property type="entry name" value="CSC1/OSCA1-like_cyt"/>
</dbReference>
<feature type="domain" description="CSC1/OSCA1-like 7TM region" evidence="8">
    <location>
        <begin position="415"/>
        <end position="684"/>
    </location>
</feature>
<feature type="domain" description="10TM putative phosphate transporter extracellular tail" evidence="9">
    <location>
        <begin position="806"/>
        <end position="892"/>
    </location>
</feature>
<feature type="transmembrane region" description="Helical" evidence="7">
    <location>
        <begin position="593"/>
        <end position="611"/>
    </location>
</feature>
<sequence>MEALQHAEMHVFRRQNSADNTGSNAGGGSSSLSGLVSTLVPVLLISTAIFLAFLLFRKRYSRVYQPRTFLGSLRNWQRSPQQTEGVLGWRQQYNKLTDEFVLGAASLDNYLWLRFFKMLTLMCLVGCCITMPILFPVNATGGAPGISGLEILSFSNIVPGPRYYAQVFVSWLFLAWAMFLITRESKFFVRLRQRYFLSPHERTRISTRTLLFVNVPEEARNEEHIRSEFAGVKKVWLVNVPEELAQKVEDRDKAAGKLESGEIKMIKNYIKRETKAEKKGKAQTRTDPEQGVRLQVEQKDRPKHRLPKLKVLPLGKKVDTIDWARAELHRSVPEIATEQNRLRTDTSQPQGACFVEFESVQAAHAALIQSTKVSKKEKVKKQIKMTPKELGPPPQDVIWKNIIKPFWKVKAFNAAGTAFIWFLCIFWTIPVAVIGAISNINNLTEQVPFLSFINDIPPVILGVVTGLLPVLLLSILMLLVPIICNIIAKQFEPTQGSAQMKVQSWYFPFQVIQVFLVTTFSSGAASVAGQIVSEPTSAPALLATNLPRASNFYISYFILFGLMTAAMQFLNVVPLLFAIILGKILDKTPRKMYNRYVNLAGLGWGSLYPKFTNLGVIALAYSGIAPLVLGFATVGFFLLYLAFRYNVLFTLGTNASTRGASYARALQQLTTGIYLSEVCLIGLFAIGIASTNQAIGPLVLMVVFLAATIGWHIWLGRSIKKMEAEMPEDSINPSAPAAAGEIGHDDASDIEKVHGSIDATNGQTHAAKNEYENAAHNPVPAAKQDTSLLGPIKAYFLASPDDAARNALAQVSPNLSEPVRPYTSQEHHEAYLHPAIISPCPIIWIARDKYGLSKQEIALTREGQRGEGYDMTDEGAVFNDKGKIEWNQDDAKQAPIWKDEPLY</sequence>
<proteinExistence type="inferred from homology"/>
<evidence type="ECO:0000256" key="4">
    <source>
        <dbReference type="ARBA" id="ARBA00022692"/>
    </source>
</evidence>
<evidence type="ECO:0000259" key="9">
    <source>
        <dbReference type="Pfam" id="PF12621"/>
    </source>
</evidence>
<dbReference type="Pfam" id="PF12621">
    <property type="entry name" value="PHM7_ext"/>
    <property type="match status" value="1"/>
</dbReference>
<feature type="transmembrane region" description="Helical" evidence="7">
    <location>
        <begin position="35"/>
        <end position="56"/>
    </location>
</feature>
<feature type="domain" description="CSC1/OSCA1-like cytosolic" evidence="11">
    <location>
        <begin position="208"/>
        <end position="401"/>
    </location>
</feature>
<evidence type="ECO:0000256" key="2">
    <source>
        <dbReference type="ARBA" id="ARBA00007779"/>
    </source>
</evidence>
<dbReference type="PANTHER" id="PTHR13018:SF26">
    <property type="entry name" value="DOMAIN PROTEIN, PUTATIVE (AFU_ORTHOLOGUE AFUA_5G10920)-RELATED"/>
    <property type="match status" value="1"/>
</dbReference>
<dbReference type="RefSeq" id="XP_044657615.1">
    <property type="nucleotide sequence ID" value="XM_044801680.1"/>
</dbReference>
<feature type="transmembrane region" description="Helical" evidence="7">
    <location>
        <begin position="671"/>
        <end position="689"/>
    </location>
</feature>
<evidence type="ECO:0000259" key="11">
    <source>
        <dbReference type="Pfam" id="PF14703"/>
    </source>
</evidence>
<accession>A0A9P3FDC1</accession>
<evidence type="ECO:0000256" key="3">
    <source>
        <dbReference type="ARBA" id="ARBA00022448"/>
    </source>
</evidence>
<dbReference type="InterPro" id="IPR032880">
    <property type="entry name" value="CSC1/OSCA1-like_N"/>
</dbReference>
<dbReference type="Pfam" id="PF02714">
    <property type="entry name" value="RSN1_7TM"/>
    <property type="match status" value="1"/>
</dbReference>
<dbReference type="InterPro" id="IPR045122">
    <property type="entry name" value="Csc1-like"/>
</dbReference>
<feature type="transmembrane region" description="Helical" evidence="7">
    <location>
        <begin position="552"/>
        <end position="581"/>
    </location>
</feature>
<comment type="subcellular location">
    <subcellularLocation>
        <location evidence="1">Membrane</location>
        <topology evidence="1">Multi-pass membrane protein</topology>
    </subcellularLocation>
</comment>
<dbReference type="OrthoDB" id="1076608at2759"/>
<evidence type="ECO:0000256" key="5">
    <source>
        <dbReference type="ARBA" id="ARBA00022989"/>
    </source>
</evidence>
<evidence type="ECO:0000313" key="13">
    <source>
        <dbReference type="Proteomes" id="UP000825890"/>
    </source>
</evidence>
<evidence type="ECO:0000313" key="12">
    <source>
        <dbReference type="EMBL" id="GIZ43128.1"/>
    </source>
</evidence>